<keyword evidence="11 12" id="KW-0472">Membrane</keyword>
<dbReference type="GO" id="GO:0005886">
    <property type="term" value="C:plasma membrane"/>
    <property type="evidence" value="ECO:0007669"/>
    <property type="project" value="UniProtKB-SubCell"/>
</dbReference>
<dbReference type="InterPro" id="IPR038430">
    <property type="entry name" value="NDAH_ubi_oxred_su3_sf"/>
</dbReference>
<keyword evidence="10 12" id="KW-0830">Ubiquinone</keyword>
<evidence type="ECO:0000256" key="3">
    <source>
        <dbReference type="ARBA" id="ARBA00022448"/>
    </source>
</evidence>
<name>A0AA35V5A3_9PROT</name>
<sequence length="148" mass="16294">MVSEFIAAHVLAIYITFTAFFLCVVVALSAVLGPRRVGGARGRSMSLPVESGMLQTGTARLRMPTQYYLMAVFFVIFDVESVFLYAWGGVAVRAGWTAYVTVCSFIVFLAIALAYLWRSGALEWGPKHRRPAPIQSQSDISAPPQREV</sequence>
<reference evidence="14" key="1">
    <citation type="submission" date="2023-03" db="EMBL/GenBank/DDBJ databases">
        <authorList>
            <person name="Cleenwerck I."/>
        </authorList>
    </citation>
    <scope>NUCLEOTIDE SEQUENCE</scope>
    <source>
        <strain evidence="14">LMG 32879</strain>
    </source>
</reference>
<dbReference type="AlphaFoldDB" id="A0AA35V5A3"/>
<feature type="transmembrane region" description="Helical" evidence="12">
    <location>
        <begin position="67"/>
        <end position="90"/>
    </location>
</feature>
<comment type="catalytic activity">
    <reaction evidence="12 13">
        <text>a quinone + NADH + 5 H(+)(in) = a quinol + NAD(+) + 4 H(+)(out)</text>
        <dbReference type="Rhea" id="RHEA:57888"/>
        <dbReference type="ChEBI" id="CHEBI:15378"/>
        <dbReference type="ChEBI" id="CHEBI:24646"/>
        <dbReference type="ChEBI" id="CHEBI:57540"/>
        <dbReference type="ChEBI" id="CHEBI:57945"/>
        <dbReference type="ChEBI" id="CHEBI:132124"/>
    </reaction>
</comment>
<feature type="transmembrane region" description="Helical" evidence="12">
    <location>
        <begin position="96"/>
        <end position="117"/>
    </location>
</feature>
<evidence type="ECO:0000256" key="5">
    <source>
        <dbReference type="ARBA" id="ARBA00022692"/>
    </source>
</evidence>
<comment type="similarity">
    <text evidence="2 12 13">Belongs to the complex I subunit 3 family.</text>
</comment>
<dbReference type="HAMAP" id="MF_01394">
    <property type="entry name" value="NDH1_NuoA"/>
    <property type="match status" value="1"/>
</dbReference>
<dbReference type="Proteomes" id="UP001176960">
    <property type="component" value="Unassembled WGS sequence"/>
</dbReference>
<keyword evidence="6 12" id="KW-0874">Quinone</keyword>
<keyword evidence="3 12" id="KW-0813">Transport</keyword>
<comment type="function">
    <text evidence="12">NDH-1 shuttles electrons from NADH, via FMN and iron-sulfur (Fe-S) centers, to quinones in the respiratory chain. The immediate electron acceptor for the enzyme in this species is believed to be ubiquinone. Couples the redox reaction to proton translocation (for every two electrons transferred, four hydrogen ions are translocated across the cytoplasmic membrane), and thus conserves the redox energy in a proton gradient.</text>
</comment>
<dbReference type="InterPro" id="IPR000440">
    <property type="entry name" value="NADH_UbQ/plastoQ_OxRdtase_su3"/>
</dbReference>
<evidence type="ECO:0000256" key="11">
    <source>
        <dbReference type="ARBA" id="ARBA00023136"/>
    </source>
</evidence>
<feature type="transmembrane region" description="Helical" evidence="12">
    <location>
        <begin position="6"/>
        <end position="33"/>
    </location>
</feature>
<evidence type="ECO:0000256" key="12">
    <source>
        <dbReference type="HAMAP-Rule" id="MF_01394"/>
    </source>
</evidence>
<evidence type="ECO:0000256" key="6">
    <source>
        <dbReference type="ARBA" id="ARBA00022719"/>
    </source>
</evidence>
<evidence type="ECO:0000313" key="14">
    <source>
        <dbReference type="EMBL" id="CAI9120042.1"/>
    </source>
</evidence>
<dbReference type="PANTHER" id="PTHR11058">
    <property type="entry name" value="NADH-UBIQUINONE OXIDOREDUCTASE CHAIN 3"/>
    <property type="match status" value="1"/>
</dbReference>
<dbReference type="RefSeq" id="WP_289841841.1">
    <property type="nucleotide sequence ID" value="NZ_CATKSH010000004.1"/>
</dbReference>
<evidence type="ECO:0000313" key="15">
    <source>
        <dbReference type="Proteomes" id="UP001176960"/>
    </source>
</evidence>
<keyword evidence="4 12" id="KW-1003">Cell membrane</keyword>
<comment type="caution">
    <text evidence="14">The sequence shown here is derived from an EMBL/GenBank/DDBJ whole genome shotgun (WGS) entry which is preliminary data.</text>
</comment>
<dbReference type="Gene3D" id="1.20.58.1610">
    <property type="entry name" value="NADH:ubiquinone/plastoquinone oxidoreductase, chain 3"/>
    <property type="match status" value="1"/>
</dbReference>
<keyword evidence="15" id="KW-1185">Reference proteome</keyword>
<evidence type="ECO:0000256" key="7">
    <source>
        <dbReference type="ARBA" id="ARBA00022967"/>
    </source>
</evidence>
<keyword evidence="8 12" id="KW-1133">Transmembrane helix</keyword>
<dbReference type="GO" id="GO:0030964">
    <property type="term" value="C:NADH dehydrogenase complex"/>
    <property type="evidence" value="ECO:0007669"/>
    <property type="project" value="TreeGrafter"/>
</dbReference>
<keyword evidence="7 12" id="KW-1278">Translocase</keyword>
<dbReference type="PANTHER" id="PTHR11058:SF21">
    <property type="entry name" value="NADH-QUINONE OXIDOREDUCTASE SUBUNIT A"/>
    <property type="match status" value="1"/>
</dbReference>
<evidence type="ECO:0000256" key="2">
    <source>
        <dbReference type="ARBA" id="ARBA00008472"/>
    </source>
</evidence>
<accession>A0AA35V5A3</accession>
<dbReference type="Pfam" id="PF00507">
    <property type="entry name" value="Oxidored_q4"/>
    <property type="match status" value="1"/>
</dbReference>
<keyword evidence="14" id="KW-0560">Oxidoreductase</keyword>
<evidence type="ECO:0000256" key="8">
    <source>
        <dbReference type="ARBA" id="ARBA00022989"/>
    </source>
</evidence>
<gene>
    <name evidence="14" type="primary">ndhC</name>
    <name evidence="12" type="synonym">nuoA</name>
    <name evidence="14" type="ORF">LMG32879_000870</name>
</gene>
<dbReference type="EMBL" id="CATKSH010000004">
    <property type="protein sequence ID" value="CAI9120042.1"/>
    <property type="molecule type" value="Genomic_DNA"/>
</dbReference>
<evidence type="ECO:0000256" key="13">
    <source>
        <dbReference type="RuleBase" id="RU003639"/>
    </source>
</evidence>
<dbReference type="GO" id="GO:0050136">
    <property type="term" value="F:NADH dehydrogenase (quinone) (non-electrogenic) activity"/>
    <property type="evidence" value="ECO:0007669"/>
    <property type="project" value="UniProtKB-UniRule"/>
</dbReference>
<keyword evidence="5 12" id="KW-0812">Transmembrane</keyword>
<comment type="subcellular location">
    <subcellularLocation>
        <location evidence="12 13">Cell membrane</location>
        <topology evidence="12 13">Multi-pass membrane protein</topology>
    </subcellularLocation>
    <subcellularLocation>
        <location evidence="1">Membrane</location>
        <topology evidence="1">Multi-pass membrane protein</topology>
    </subcellularLocation>
</comment>
<dbReference type="GO" id="GO:0048038">
    <property type="term" value="F:quinone binding"/>
    <property type="evidence" value="ECO:0007669"/>
    <property type="project" value="UniProtKB-KW"/>
</dbReference>
<organism evidence="14 15">
    <name type="scientific">Brytella acorum</name>
    <dbReference type="NCBI Taxonomy" id="2959299"/>
    <lineage>
        <taxon>Bacteria</taxon>
        <taxon>Pseudomonadati</taxon>
        <taxon>Pseudomonadota</taxon>
        <taxon>Alphaproteobacteria</taxon>
        <taxon>Acetobacterales</taxon>
        <taxon>Acetobacteraceae</taxon>
        <taxon>Brytella</taxon>
    </lineage>
</organism>
<evidence type="ECO:0000256" key="10">
    <source>
        <dbReference type="ARBA" id="ARBA00023075"/>
    </source>
</evidence>
<proteinExistence type="inferred from homology"/>
<keyword evidence="9 12" id="KW-0520">NAD</keyword>
<dbReference type="EC" id="7.1.1.-" evidence="12"/>
<evidence type="ECO:0000256" key="1">
    <source>
        <dbReference type="ARBA" id="ARBA00004141"/>
    </source>
</evidence>
<dbReference type="GO" id="GO:0008137">
    <property type="term" value="F:NADH dehydrogenase (ubiquinone) activity"/>
    <property type="evidence" value="ECO:0007669"/>
    <property type="project" value="InterPro"/>
</dbReference>
<evidence type="ECO:0000256" key="4">
    <source>
        <dbReference type="ARBA" id="ARBA00022475"/>
    </source>
</evidence>
<comment type="subunit">
    <text evidence="12">NDH-1 is composed of 14 different subunits. Subunits NuoA, H, J, K, L, M, N constitute the membrane sector of the complex.</text>
</comment>
<evidence type="ECO:0000256" key="9">
    <source>
        <dbReference type="ARBA" id="ARBA00023027"/>
    </source>
</evidence>
<dbReference type="InterPro" id="IPR023043">
    <property type="entry name" value="NAD(P)H_OxRDtase_bac/plastid"/>
</dbReference>
<protein>
    <recommendedName>
        <fullName evidence="12">NADH-quinone oxidoreductase subunit A</fullName>
        <ecNumber evidence="12">7.1.1.-</ecNumber>
    </recommendedName>
    <alternativeName>
        <fullName evidence="12">NADH dehydrogenase I subunit A</fullName>
    </alternativeName>
    <alternativeName>
        <fullName evidence="12">NDH-1 subunit A</fullName>
    </alternativeName>
    <alternativeName>
        <fullName evidence="12">NUO1</fullName>
    </alternativeName>
</protein>